<accession>A0A160DEY1</accession>
<proteinExistence type="predicted"/>
<keyword evidence="1" id="KW-0812">Transmembrane</keyword>
<dbReference type="KEGG" id="vg:28800554"/>
<keyword evidence="1" id="KW-0472">Membrane</keyword>
<dbReference type="Proteomes" id="UP000204609">
    <property type="component" value="Segment"/>
</dbReference>
<keyword evidence="3" id="KW-1185">Reference proteome</keyword>
<sequence>MMDKKTVAALDRIEDCRIDLRRAKAGLGITGTLLVAFVALNVWGFHHDLTADYSTRNDYDQLVVTALIFGLVALIATGICTAWVCGSRDDLRMAEREYRDHLAEETAA</sequence>
<evidence type="ECO:0000256" key="1">
    <source>
        <dbReference type="SAM" id="Phobius"/>
    </source>
</evidence>
<evidence type="ECO:0000313" key="2">
    <source>
        <dbReference type="EMBL" id="ANA86429.1"/>
    </source>
</evidence>
<organism evidence="2 3">
    <name type="scientific">Gordonia phage OneUp</name>
    <dbReference type="NCBI Taxonomy" id="1838074"/>
    <lineage>
        <taxon>Viruses</taxon>
        <taxon>Duplodnaviria</taxon>
        <taxon>Heunggongvirae</taxon>
        <taxon>Uroviricota</taxon>
        <taxon>Caudoviricetes</taxon>
        <taxon>Oneupvirus</taxon>
        <taxon>Oneupvirus oneup</taxon>
    </lineage>
</organism>
<gene>
    <name evidence="2" type="primary">95</name>
    <name evidence="2" type="ORF">PBI_ONEUP_95</name>
</gene>
<feature type="transmembrane region" description="Helical" evidence="1">
    <location>
        <begin position="63"/>
        <end position="86"/>
    </location>
</feature>
<dbReference type="RefSeq" id="YP_009274511.1">
    <property type="nucleotide sequence ID" value="NC_030917.1"/>
</dbReference>
<dbReference type="EMBL" id="KU998245">
    <property type="protein sequence ID" value="ANA86429.1"/>
    <property type="molecule type" value="Genomic_DNA"/>
</dbReference>
<protein>
    <submittedName>
        <fullName evidence="2">Uncharacterized protein</fullName>
    </submittedName>
</protein>
<reference evidence="3" key="1">
    <citation type="submission" date="2016-03" db="EMBL/GenBank/DDBJ databases">
        <authorList>
            <person name="Ploux O."/>
        </authorList>
    </citation>
    <scope>NUCLEOTIDE SEQUENCE [LARGE SCALE GENOMIC DNA]</scope>
</reference>
<dbReference type="GeneID" id="28800554"/>
<keyword evidence="1" id="KW-1133">Transmembrane helix</keyword>
<feature type="transmembrane region" description="Helical" evidence="1">
    <location>
        <begin position="25"/>
        <end position="43"/>
    </location>
</feature>
<name>A0A160DEY1_9CAUD</name>
<evidence type="ECO:0000313" key="3">
    <source>
        <dbReference type="Proteomes" id="UP000204609"/>
    </source>
</evidence>